<dbReference type="InterPro" id="IPR014284">
    <property type="entry name" value="RNA_pol_sigma-70_dom"/>
</dbReference>
<reference evidence="8 9" key="1">
    <citation type="journal article" date="2017" name="Genome Announc.">
        <title>Draft Genome Sequence of Romboutsia weinsteinii sp. nov. Strain CCRI-19649(T) Isolated from Surface Water.</title>
        <authorList>
            <person name="Maheux A.F."/>
            <person name="Boudreau D.K."/>
            <person name="Berube E."/>
            <person name="Boissinot M."/>
            <person name="Cantin P."/>
            <person name="Raymond F."/>
            <person name="Corbeil J."/>
            <person name="Omar R.F."/>
            <person name="Bergeron M.G."/>
        </authorList>
    </citation>
    <scope>NUCLEOTIDE SEQUENCE [LARGE SCALE GENOMIC DNA]</scope>
    <source>
        <strain evidence="8 9">CCRI-19649</strain>
    </source>
</reference>
<dbReference type="EMBL" id="NOJY02000014">
    <property type="protein sequence ID" value="RDY27279.1"/>
    <property type="molecule type" value="Genomic_DNA"/>
</dbReference>
<sequence>MECNEKNYIKRLKSGKEDALEYVVDTYLPLVKGVTYKVLSPLNNEGIIDECINDVFLAVWNNSQKFTGETSDFRKWICAIAKFKAIDYYRKEIKKSEINLENERLIHNNSVEYEVLALEGREELLELVNTLEPISRNMFVMKYFLGMKSDCIASKLGVTRASVDNKLSRGKKKLRSKLININLEVI</sequence>
<evidence type="ECO:0000256" key="1">
    <source>
        <dbReference type="ARBA" id="ARBA00010641"/>
    </source>
</evidence>
<keyword evidence="9" id="KW-1185">Reference proteome</keyword>
<dbReference type="Gene3D" id="1.10.10.10">
    <property type="entry name" value="Winged helix-like DNA-binding domain superfamily/Winged helix DNA-binding domain"/>
    <property type="match status" value="1"/>
</dbReference>
<dbReference type="InterPro" id="IPR036388">
    <property type="entry name" value="WH-like_DNA-bd_sf"/>
</dbReference>
<evidence type="ECO:0000313" key="9">
    <source>
        <dbReference type="Proteomes" id="UP000215694"/>
    </source>
</evidence>
<organism evidence="8 9">
    <name type="scientific">Romboutsia weinsteinii</name>
    <dbReference type="NCBI Taxonomy" id="2020949"/>
    <lineage>
        <taxon>Bacteria</taxon>
        <taxon>Bacillati</taxon>
        <taxon>Bacillota</taxon>
        <taxon>Clostridia</taxon>
        <taxon>Peptostreptococcales</taxon>
        <taxon>Peptostreptococcaceae</taxon>
        <taxon>Romboutsia</taxon>
    </lineage>
</organism>
<evidence type="ECO:0000256" key="4">
    <source>
        <dbReference type="ARBA" id="ARBA00023125"/>
    </source>
</evidence>
<evidence type="ECO:0000259" key="6">
    <source>
        <dbReference type="Pfam" id="PF04542"/>
    </source>
</evidence>
<dbReference type="InterPro" id="IPR007627">
    <property type="entry name" value="RNA_pol_sigma70_r2"/>
</dbReference>
<evidence type="ECO:0000256" key="5">
    <source>
        <dbReference type="ARBA" id="ARBA00023163"/>
    </source>
</evidence>
<keyword evidence="2" id="KW-0805">Transcription regulation</keyword>
<proteinExistence type="inferred from homology"/>
<evidence type="ECO:0000259" key="7">
    <source>
        <dbReference type="Pfam" id="PF08281"/>
    </source>
</evidence>
<feature type="domain" description="RNA polymerase sigma factor 70 region 4 type 2" evidence="7">
    <location>
        <begin position="121"/>
        <end position="174"/>
    </location>
</feature>
<evidence type="ECO:0000256" key="3">
    <source>
        <dbReference type="ARBA" id="ARBA00023082"/>
    </source>
</evidence>
<keyword evidence="3" id="KW-0731">Sigma factor</keyword>
<keyword evidence="5" id="KW-0804">Transcription</keyword>
<dbReference type="GO" id="GO:0016987">
    <property type="term" value="F:sigma factor activity"/>
    <property type="evidence" value="ECO:0007669"/>
    <property type="project" value="UniProtKB-KW"/>
</dbReference>
<dbReference type="AlphaFoldDB" id="A0A371J3C5"/>
<dbReference type="InterPro" id="IPR013324">
    <property type="entry name" value="RNA_pol_sigma_r3/r4-like"/>
</dbReference>
<dbReference type="Pfam" id="PF04542">
    <property type="entry name" value="Sigma70_r2"/>
    <property type="match status" value="1"/>
</dbReference>
<gene>
    <name evidence="8" type="ORF">CHL78_009840</name>
</gene>
<accession>A0A371J3C5</accession>
<dbReference type="GO" id="GO:0006352">
    <property type="term" value="P:DNA-templated transcription initiation"/>
    <property type="evidence" value="ECO:0007669"/>
    <property type="project" value="InterPro"/>
</dbReference>
<evidence type="ECO:0000256" key="2">
    <source>
        <dbReference type="ARBA" id="ARBA00023015"/>
    </source>
</evidence>
<dbReference type="InterPro" id="IPR039425">
    <property type="entry name" value="RNA_pol_sigma-70-like"/>
</dbReference>
<dbReference type="Pfam" id="PF08281">
    <property type="entry name" value="Sigma70_r4_2"/>
    <property type="match status" value="1"/>
</dbReference>
<keyword evidence="4" id="KW-0238">DNA-binding</keyword>
<dbReference type="Gene3D" id="1.10.1740.10">
    <property type="match status" value="1"/>
</dbReference>
<protein>
    <submittedName>
        <fullName evidence="8">Sigma-70 family RNA polymerase sigma factor</fullName>
    </submittedName>
</protein>
<dbReference type="SUPFAM" id="SSF88659">
    <property type="entry name" value="Sigma3 and sigma4 domains of RNA polymerase sigma factors"/>
    <property type="match status" value="1"/>
</dbReference>
<dbReference type="InterPro" id="IPR013325">
    <property type="entry name" value="RNA_pol_sigma_r2"/>
</dbReference>
<dbReference type="GO" id="GO:0003677">
    <property type="term" value="F:DNA binding"/>
    <property type="evidence" value="ECO:0007669"/>
    <property type="project" value="UniProtKB-KW"/>
</dbReference>
<dbReference type="PANTHER" id="PTHR43133:SF8">
    <property type="entry name" value="RNA POLYMERASE SIGMA FACTOR HI_1459-RELATED"/>
    <property type="match status" value="1"/>
</dbReference>
<dbReference type="NCBIfam" id="TIGR02937">
    <property type="entry name" value="sigma70-ECF"/>
    <property type="match status" value="1"/>
</dbReference>
<evidence type="ECO:0000313" key="8">
    <source>
        <dbReference type="EMBL" id="RDY27279.1"/>
    </source>
</evidence>
<dbReference type="SUPFAM" id="SSF88946">
    <property type="entry name" value="Sigma2 domain of RNA polymerase sigma factors"/>
    <property type="match status" value="1"/>
</dbReference>
<dbReference type="RefSeq" id="WP_094368322.1">
    <property type="nucleotide sequence ID" value="NZ_NOJY02000014.1"/>
</dbReference>
<dbReference type="Proteomes" id="UP000215694">
    <property type="component" value="Unassembled WGS sequence"/>
</dbReference>
<comment type="caution">
    <text evidence="8">The sequence shown here is derived from an EMBL/GenBank/DDBJ whole genome shotgun (WGS) entry which is preliminary data.</text>
</comment>
<dbReference type="InterPro" id="IPR013249">
    <property type="entry name" value="RNA_pol_sigma70_r4_t2"/>
</dbReference>
<feature type="domain" description="RNA polymerase sigma-70 region 2" evidence="6">
    <location>
        <begin position="24"/>
        <end position="92"/>
    </location>
</feature>
<comment type="similarity">
    <text evidence="1">Belongs to the sigma-70 factor family. ECF subfamily.</text>
</comment>
<dbReference type="OrthoDB" id="2678696at2"/>
<dbReference type="PANTHER" id="PTHR43133">
    <property type="entry name" value="RNA POLYMERASE ECF-TYPE SIGMA FACTO"/>
    <property type="match status" value="1"/>
</dbReference>
<name>A0A371J3C5_9FIRM</name>